<comment type="caution">
    <text evidence="1">The sequence shown here is derived from an EMBL/GenBank/DDBJ whole genome shotgun (WGS) entry which is preliminary data.</text>
</comment>
<accession>A0A7D9DUT5</accession>
<gene>
    <name evidence="1" type="ORF">PACLA_8A064123</name>
</gene>
<keyword evidence="2" id="KW-1185">Reference proteome</keyword>
<dbReference type="EMBL" id="CACRXK020002337">
    <property type="protein sequence ID" value="CAB3993839.1"/>
    <property type="molecule type" value="Genomic_DNA"/>
</dbReference>
<dbReference type="AlphaFoldDB" id="A0A7D9DUT5"/>
<reference evidence="1" key="1">
    <citation type="submission" date="2020-04" db="EMBL/GenBank/DDBJ databases">
        <authorList>
            <person name="Alioto T."/>
            <person name="Alioto T."/>
            <person name="Gomez Garrido J."/>
        </authorList>
    </citation>
    <scope>NUCLEOTIDE SEQUENCE</scope>
    <source>
        <strain evidence="1">A484AB</strain>
    </source>
</reference>
<dbReference type="Proteomes" id="UP001152795">
    <property type="component" value="Unassembled WGS sequence"/>
</dbReference>
<feature type="non-terminal residue" evidence="1">
    <location>
        <position position="100"/>
    </location>
</feature>
<evidence type="ECO:0000313" key="1">
    <source>
        <dbReference type="EMBL" id="CAB3993839.1"/>
    </source>
</evidence>
<organism evidence="1 2">
    <name type="scientific">Paramuricea clavata</name>
    <name type="common">Red gorgonian</name>
    <name type="synonym">Violescent sea-whip</name>
    <dbReference type="NCBI Taxonomy" id="317549"/>
    <lineage>
        <taxon>Eukaryota</taxon>
        <taxon>Metazoa</taxon>
        <taxon>Cnidaria</taxon>
        <taxon>Anthozoa</taxon>
        <taxon>Octocorallia</taxon>
        <taxon>Malacalcyonacea</taxon>
        <taxon>Plexauridae</taxon>
        <taxon>Paramuricea</taxon>
    </lineage>
</organism>
<sequence length="100" mass="11777">MKFGRLAKFYETNKKLFPPLELTGLGEDALRVIIAWDRDFGEINGLQNIEHQQAIDYLEKYEHDRGLKNNCVMIVNFIKEENSKCLGKLAWEFEKRFPVL</sequence>
<proteinExistence type="predicted"/>
<evidence type="ECO:0000313" key="2">
    <source>
        <dbReference type="Proteomes" id="UP001152795"/>
    </source>
</evidence>
<protein>
    <submittedName>
        <fullName evidence="1">Uncharacterized protein</fullName>
    </submittedName>
</protein>
<name>A0A7D9DUT5_PARCT</name>